<dbReference type="Pfam" id="PF13600">
    <property type="entry name" value="DUF4140"/>
    <property type="match status" value="1"/>
</dbReference>
<evidence type="ECO:0000259" key="2">
    <source>
        <dbReference type="Pfam" id="PF13600"/>
    </source>
</evidence>
<feature type="domain" description="DUF4140" evidence="2">
    <location>
        <begin position="72"/>
        <end position="172"/>
    </location>
</feature>
<dbReference type="Proteomes" id="UP000270046">
    <property type="component" value="Chromosome"/>
</dbReference>
<dbReference type="PANTHER" id="PTHR31005:SF8">
    <property type="entry name" value="DUF4139 DOMAIN-CONTAINING PROTEIN"/>
    <property type="match status" value="1"/>
</dbReference>
<evidence type="ECO:0000259" key="1">
    <source>
        <dbReference type="Pfam" id="PF13598"/>
    </source>
</evidence>
<keyword evidence="4" id="KW-1185">Reference proteome</keyword>
<dbReference type="NCBIfam" id="TIGR02231">
    <property type="entry name" value="mucoidy inhibitor MuiA family protein"/>
    <property type="match status" value="1"/>
</dbReference>
<reference evidence="3 4" key="1">
    <citation type="submission" date="2018-10" db="EMBL/GenBank/DDBJ databases">
        <title>Genome sequencing of Mucilaginibacter sp. HYN0043.</title>
        <authorList>
            <person name="Kim M."/>
            <person name="Yi H."/>
        </authorList>
    </citation>
    <scope>NUCLEOTIDE SEQUENCE [LARGE SCALE GENOMIC DNA]</scope>
    <source>
        <strain evidence="3 4">HYN0043</strain>
    </source>
</reference>
<dbReference type="Pfam" id="PF13598">
    <property type="entry name" value="DUF4139"/>
    <property type="match status" value="1"/>
</dbReference>
<evidence type="ECO:0000313" key="3">
    <source>
        <dbReference type="EMBL" id="AYL97030.1"/>
    </source>
</evidence>
<name>A0A494VU86_9SPHI</name>
<dbReference type="KEGG" id="muh:HYN43_017705"/>
<sequence>MFQHKFIYGKVPAQASFVCRADNTADDKITEHLYLTHQFMFRRVSIAVAFIFFATTTRADDGQKVQSKVQKVTVFLHGAQVSRTAQVNISPGTYDLVFDGLSPNLEVQSIQVHAAGDFSILSVKTGLNYLDAEAADREKQVGELKLKLKAVTDKINLQDNLLVVYQTEEAVLTKNQFVRPENQNLDVAKLKQALDFQTERLTQLKSKTYVVRNLMYDLEEEQKSIEKQIAALSVDKSVASAKVIVTVSSKTTLQSAFVISYFIYNASWYPSYDIRAKDVKSPLSIAYKANVSQKSGEEWKNVKLTLSTGSPSLNNIKPELGPNYLNFENRYRGGSGSVSEVVSGYAANKATMGYTVPVEVSMVENQTNVEFNIANPYSVTNDGKSCQVEINNVTVDASYRYYAAPKLNANVFLVAQVNDWSKYNLLSGEAGIYFEDTYVGKSQIDTRTMNDTLNLSLEIDKGILVKRVPEKIFTEKQVFGTAKKETRNWVIEVKNRKNQPVSLLIEDQVPVSTNKEIEIETQETSGAKPDAATGKVSWNFVLNSQEGKKLRLKYQVKYPKDQSVIVQ</sequence>
<dbReference type="AlphaFoldDB" id="A0A494VU86"/>
<dbReference type="InterPro" id="IPR011935">
    <property type="entry name" value="CHP02231"/>
</dbReference>
<gene>
    <name evidence="3" type="ORF">HYN43_017705</name>
</gene>
<proteinExistence type="predicted"/>
<dbReference type="InterPro" id="IPR037291">
    <property type="entry name" value="DUF4139"/>
</dbReference>
<dbReference type="EMBL" id="CP032869">
    <property type="protein sequence ID" value="AYL97030.1"/>
    <property type="molecule type" value="Genomic_DNA"/>
</dbReference>
<accession>A0A494VU86</accession>
<protein>
    <submittedName>
        <fullName evidence="3">Mucoidy inhibitor MuiA family protein</fullName>
    </submittedName>
</protein>
<dbReference type="PANTHER" id="PTHR31005">
    <property type="entry name" value="DUF4139 DOMAIN-CONTAINING PROTEIN"/>
    <property type="match status" value="1"/>
</dbReference>
<feature type="domain" description="DUF4139" evidence="1">
    <location>
        <begin position="259"/>
        <end position="560"/>
    </location>
</feature>
<organism evidence="3 4">
    <name type="scientific">Mucilaginibacter celer</name>
    <dbReference type="NCBI Taxonomy" id="2305508"/>
    <lineage>
        <taxon>Bacteria</taxon>
        <taxon>Pseudomonadati</taxon>
        <taxon>Bacteroidota</taxon>
        <taxon>Sphingobacteriia</taxon>
        <taxon>Sphingobacteriales</taxon>
        <taxon>Sphingobacteriaceae</taxon>
        <taxon>Mucilaginibacter</taxon>
    </lineage>
</organism>
<dbReference type="OrthoDB" id="634585at2"/>
<evidence type="ECO:0000313" key="4">
    <source>
        <dbReference type="Proteomes" id="UP000270046"/>
    </source>
</evidence>
<dbReference type="InterPro" id="IPR025554">
    <property type="entry name" value="DUF4140"/>
</dbReference>